<feature type="transmembrane region" description="Helical" evidence="4">
    <location>
        <begin position="561"/>
        <end position="583"/>
    </location>
</feature>
<evidence type="ECO:0000256" key="3">
    <source>
        <dbReference type="PIRSR" id="PIRSR603373-1"/>
    </source>
</evidence>
<dbReference type="InterPro" id="IPR050860">
    <property type="entry name" value="FeoB_GTPase"/>
</dbReference>
<dbReference type="InterPro" id="IPR027417">
    <property type="entry name" value="P-loop_NTPase"/>
</dbReference>
<dbReference type="AlphaFoldDB" id="I3TER4"/>
<feature type="transmembrane region" description="Helical" evidence="4">
    <location>
        <begin position="603"/>
        <end position="622"/>
    </location>
</feature>
<feature type="transmembrane region" description="Helical" evidence="4">
    <location>
        <begin position="416"/>
        <end position="438"/>
    </location>
</feature>
<protein>
    <recommendedName>
        <fullName evidence="1 2">Ferrous iron transport protein B</fullName>
    </recommendedName>
</protein>
<keyword evidence="3" id="KW-0342">GTP-binding</keyword>
<dbReference type="InterPro" id="IPR041069">
    <property type="entry name" value="FeoB_Cyto"/>
</dbReference>
<feature type="binding site" evidence="3">
    <location>
        <begin position="28"/>
        <end position="31"/>
    </location>
    <ligand>
        <name>GTP</name>
        <dbReference type="ChEBI" id="CHEBI:37565"/>
        <label>1</label>
    </ligand>
</feature>
<dbReference type="InterPro" id="IPR003373">
    <property type="entry name" value="Fe2_transport_prot-B"/>
</dbReference>
<dbReference type="InterPro" id="IPR030389">
    <property type="entry name" value="G_FEOB_dom"/>
</dbReference>
<keyword evidence="4" id="KW-0812">Transmembrane</keyword>
<reference evidence="6 7" key="1">
    <citation type="journal article" date="2012" name="J. Bacteriol.">
        <title>Complete genome sequence of the hyperthermophilic cellulolytic Crenarchaeon 'Thermogladius cellulolyticus' 1633.</title>
        <authorList>
            <person name="Mardanov A.V."/>
            <person name="Kochetkova T.V."/>
            <person name="Beletsky A.V."/>
            <person name="Bonch-Osmolovskaya E.A."/>
            <person name="Ravin N.V."/>
            <person name="Skryabin K.G."/>
        </authorList>
    </citation>
    <scope>NUCLEOTIDE SEQUENCE [LARGE SCALE GENOMIC DNA]</scope>
    <source>
        <strain evidence="7">DSM 22663 / VKM B-2946 / 1633</strain>
    </source>
</reference>
<dbReference type="InterPro" id="IPR011642">
    <property type="entry name" value="Gate_dom"/>
</dbReference>
<evidence type="ECO:0000256" key="2">
    <source>
        <dbReference type="NCBIfam" id="TIGR00437"/>
    </source>
</evidence>
<dbReference type="EMBL" id="CP003531">
    <property type="protein sequence ID" value="AFK51252.1"/>
    <property type="molecule type" value="Genomic_DNA"/>
</dbReference>
<evidence type="ECO:0000256" key="1">
    <source>
        <dbReference type="ARBA" id="ARBA00031200"/>
    </source>
</evidence>
<dbReference type="PANTHER" id="PTHR43185:SF1">
    <property type="entry name" value="FE(2+) TRANSPORTER FEOB"/>
    <property type="match status" value="1"/>
</dbReference>
<proteinExistence type="predicted"/>
<keyword evidence="7" id="KW-1185">Reference proteome</keyword>
<name>I3TER4_THEC1</name>
<sequence length="661" mass="72370">MVANWPGVTVEKHEGSLEHRGYRIKLVDLPGVYGLSALTLEERISRSYILGGEADVIIALVDTTIPERTLYLPIQILEAYKNVVIAYTKYDMAHEMGIHINFDTLEKRLGVPVVPVSAATGYGIEYLLDKVIEVAEKGGRRDYLRIDYGELEPFIESVERELKKCEGLREYPSRWLAIRLLEGDEELAEMLSSKCGSEVYRAFEEARDEARKVVGKDVSMFASAKRFSFIMSLTREAVVRARTPERKARSIFYHPAIGTALSLTLLLSIFMLVFIVNTGFPLNVVLSLLGQENLAAVVEEYSLSGMLGKGLGWLMDIARSSIANPLLASFVADGVIGGVASILTFLPLIFVVMFVLSVVEDAGLLPRMAVGVSALTTKIGLSGNALFPITVSLGCNVPGIMGARASLTAGERIRQILTLPLIPCQARLVVLLALATALKTLGGWVMVFTGYVAAFSAFIVLNYALYRLSRKREPIPEMLLEIPAYHKPLGKVVWWMTWNNVKHFLEKAGTIIFVSSVAVWAMSSFTPALTYTDNPSNSIAAEVSRLLIPAVYPFHVAGENAWMVVFGLLMGFVAKEVFVTSILTITGTPSMAEAVSVMGLTDAQLIAIGVFTTLYVPCLATLSTIYSETRSVKLTALAVLLLMGTAYLVSALLYYFLTLLV</sequence>
<keyword evidence="3" id="KW-0547">Nucleotide-binding</keyword>
<feature type="transmembrane region" description="Helical" evidence="4">
    <location>
        <begin position="251"/>
        <end position="276"/>
    </location>
</feature>
<feature type="transmembrane region" description="Helical" evidence="4">
    <location>
        <begin position="634"/>
        <end position="657"/>
    </location>
</feature>
<dbReference type="GO" id="GO:0015093">
    <property type="term" value="F:ferrous iron transmembrane transporter activity"/>
    <property type="evidence" value="ECO:0007669"/>
    <property type="project" value="UniProtKB-UniRule"/>
</dbReference>
<dbReference type="GO" id="GO:0005886">
    <property type="term" value="C:plasma membrane"/>
    <property type="evidence" value="ECO:0007669"/>
    <property type="project" value="TreeGrafter"/>
</dbReference>
<feature type="binding site" evidence="3">
    <location>
        <begin position="7"/>
        <end position="11"/>
    </location>
    <ligand>
        <name>GTP</name>
        <dbReference type="ChEBI" id="CHEBI:37565"/>
        <label>1</label>
    </ligand>
</feature>
<dbReference type="HOGENOM" id="CLU_013350_3_0_2"/>
<dbReference type="PANTHER" id="PTHR43185">
    <property type="entry name" value="FERROUS IRON TRANSPORT PROTEIN B"/>
    <property type="match status" value="1"/>
</dbReference>
<evidence type="ECO:0000259" key="5">
    <source>
        <dbReference type="PROSITE" id="PS51711"/>
    </source>
</evidence>
<dbReference type="Pfam" id="PF17910">
    <property type="entry name" value="FeoB_Cyto"/>
    <property type="match status" value="1"/>
</dbReference>
<gene>
    <name evidence="6" type="ordered locus">TCELL_0828</name>
</gene>
<dbReference type="InParanoid" id="I3TER4"/>
<dbReference type="PROSITE" id="PS51711">
    <property type="entry name" value="G_FEOB"/>
    <property type="match status" value="1"/>
</dbReference>
<organism evidence="6 7">
    <name type="scientific">Thermogladius calderae (strain DSM 22663 / VKM B-2946 / 1633)</name>
    <dbReference type="NCBI Taxonomy" id="1184251"/>
    <lineage>
        <taxon>Archaea</taxon>
        <taxon>Thermoproteota</taxon>
        <taxon>Thermoprotei</taxon>
        <taxon>Desulfurococcales</taxon>
        <taxon>Desulfurococcaceae</taxon>
        <taxon>Thermogladius</taxon>
    </lineage>
</organism>
<feature type="binding site" evidence="3">
    <location>
        <begin position="117"/>
        <end position="119"/>
    </location>
    <ligand>
        <name>GTP</name>
        <dbReference type="ChEBI" id="CHEBI:37565"/>
        <label>1</label>
    </ligand>
</feature>
<dbReference type="STRING" id="1184251.TCELL_0828"/>
<dbReference type="KEGG" id="thg:TCELL_0828"/>
<dbReference type="GO" id="GO:0005525">
    <property type="term" value="F:GTP binding"/>
    <property type="evidence" value="ECO:0007669"/>
    <property type="project" value="UniProtKB-KW"/>
</dbReference>
<accession>I3TER4</accession>
<keyword evidence="4" id="KW-0472">Membrane</keyword>
<feature type="domain" description="FeoB-type G" evidence="5">
    <location>
        <begin position="1"/>
        <end position="137"/>
    </location>
</feature>
<dbReference type="eggNOG" id="arCOG00359">
    <property type="taxonomic scope" value="Archaea"/>
</dbReference>
<dbReference type="NCBIfam" id="TIGR00437">
    <property type="entry name" value="feoB"/>
    <property type="match status" value="1"/>
</dbReference>
<feature type="transmembrane region" description="Helical" evidence="4">
    <location>
        <begin position="335"/>
        <end position="359"/>
    </location>
</feature>
<dbReference type="Pfam" id="PF02421">
    <property type="entry name" value="FeoB_N"/>
    <property type="match status" value="1"/>
</dbReference>
<evidence type="ECO:0000313" key="7">
    <source>
        <dbReference type="Proteomes" id="UP000005270"/>
    </source>
</evidence>
<evidence type="ECO:0000313" key="6">
    <source>
        <dbReference type="EMBL" id="AFK51252.1"/>
    </source>
</evidence>
<dbReference type="Gene3D" id="3.40.50.300">
    <property type="entry name" value="P-loop containing nucleotide triphosphate hydrolases"/>
    <property type="match status" value="1"/>
</dbReference>
<evidence type="ECO:0000256" key="4">
    <source>
        <dbReference type="SAM" id="Phobius"/>
    </source>
</evidence>
<dbReference type="Pfam" id="PF07670">
    <property type="entry name" value="Gate"/>
    <property type="match status" value="2"/>
</dbReference>
<feature type="transmembrane region" description="Helical" evidence="4">
    <location>
        <begin position="444"/>
        <end position="465"/>
    </location>
</feature>
<dbReference type="SUPFAM" id="SSF52540">
    <property type="entry name" value="P-loop containing nucleoside triphosphate hydrolases"/>
    <property type="match status" value="1"/>
</dbReference>
<keyword evidence="4" id="KW-1133">Transmembrane helix</keyword>
<dbReference type="Proteomes" id="UP000005270">
    <property type="component" value="Chromosome"/>
</dbReference>
<dbReference type="Gene3D" id="1.10.287.1770">
    <property type="match status" value="1"/>
</dbReference>